<name>A0ACC2TCQ3_9FUNG</name>
<keyword evidence="2" id="KW-1185">Reference proteome</keyword>
<evidence type="ECO:0000313" key="2">
    <source>
        <dbReference type="Proteomes" id="UP001165960"/>
    </source>
</evidence>
<organism evidence="1 2">
    <name type="scientific">Entomophthora muscae</name>
    <dbReference type="NCBI Taxonomy" id="34485"/>
    <lineage>
        <taxon>Eukaryota</taxon>
        <taxon>Fungi</taxon>
        <taxon>Fungi incertae sedis</taxon>
        <taxon>Zoopagomycota</taxon>
        <taxon>Entomophthoromycotina</taxon>
        <taxon>Entomophthoromycetes</taxon>
        <taxon>Entomophthorales</taxon>
        <taxon>Entomophthoraceae</taxon>
        <taxon>Entomophthora</taxon>
    </lineage>
</organism>
<sequence>MLAAAIYLALGFTIAINLYFWNNIAMAPTEKATKTISSLGINFERVGYNGEKLHYVSPSGLLNFPGPGLLDEVCISSRYLDKEI</sequence>
<dbReference type="Proteomes" id="UP001165960">
    <property type="component" value="Unassembled WGS sequence"/>
</dbReference>
<reference evidence="1" key="1">
    <citation type="submission" date="2022-04" db="EMBL/GenBank/DDBJ databases">
        <title>Genome of the entomopathogenic fungus Entomophthora muscae.</title>
        <authorList>
            <person name="Elya C."/>
            <person name="Lovett B.R."/>
            <person name="Lee E."/>
            <person name="Macias A.M."/>
            <person name="Hajek A.E."/>
            <person name="De Bivort B.L."/>
            <person name="Kasson M.T."/>
            <person name="De Fine Licht H.H."/>
            <person name="Stajich J.E."/>
        </authorList>
    </citation>
    <scope>NUCLEOTIDE SEQUENCE</scope>
    <source>
        <strain evidence="1">Berkeley</strain>
    </source>
</reference>
<evidence type="ECO:0000313" key="1">
    <source>
        <dbReference type="EMBL" id="KAJ9072439.1"/>
    </source>
</evidence>
<comment type="caution">
    <text evidence="1">The sequence shown here is derived from an EMBL/GenBank/DDBJ whole genome shotgun (WGS) entry which is preliminary data.</text>
</comment>
<dbReference type="EMBL" id="QTSX02003008">
    <property type="protein sequence ID" value="KAJ9072439.1"/>
    <property type="molecule type" value="Genomic_DNA"/>
</dbReference>
<proteinExistence type="predicted"/>
<protein>
    <submittedName>
        <fullName evidence="1">Uncharacterized protein</fullName>
    </submittedName>
</protein>
<gene>
    <name evidence="1" type="ORF">DSO57_1027497</name>
</gene>
<accession>A0ACC2TCQ3</accession>